<proteinExistence type="predicted"/>
<feature type="region of interest" description="Disordered" evidence="1">
    <location>
        <begin position="47"/>
        <end position="69"/>
    </location>
</feature>
<dbReference type="AlphaFoldDB" id="A0A1F4VBU1"/>
<reference evidence="2 3" key="1">
    <citation type="journal article" date="2016" name="Nat. Commun.">
        <title>Thousands of microbial genomes shed light on interconnected biogeochemical processes in an aquifer system.</title>
        <authorList>
            <person name="Anantharaman K."/>
            <person name="Brown C.T."/>
            <person name="Hug L.A."/>
            <person name="Sharon I."/>
            <person name="Castelle C.J."/>
            <person name="Probst A.J."/>
            <person name="Thomas B.C."/>
            <person name="Singh A."/>
            <person name="Wilkins M.J."/>
            <person name="Karaoz U."/>
            <person name="Brodie E.L."/>
            <person name="Williams K.H."/>
            <person name="Hubbard S.S."/>
            <person name="Banfield J.F."/>
        </authorList>
    </citation>
    <scope>NUCLEOTIDE SEQUENCE [LARGE SCALE GENOMIC DNA]</scope>
</reference>
<comment type="caution">
    <text evidence="2">The sequence shown here is derived from an EMBL/GenBank/DDBJ whole genome shotgun (WGS) entry which is preliminary data.</text>
</comment>
<evidence type="ECO:0000313" key="3">
    <source>
        <dbReference type="Proteomes" id="UP000179005"/>
    </source>
</evidence>
<sequence>MAEAAEVQLEAEGERVEQIRQRAVAPRLRSGQVRSEWLEEQSVVQEGEMSAGRLAKEAEEEGEEKEEPAQVGALVAEVFENPNRLPEADSLGLAQEFP</sequence>
<dbReference type="STRING" id="1802619.A2797_01430"/>
<name>A0A1F4VBU1_UNCKA</name>
<accession>A0A1F4VBU1</accession>
<dbReference type="Proteomes" id="UP000179005">
    <property type="component" value="Unassembled WGS sequence"/>
</dbReference>
<evidence type="ECO:0000256" key="1">
    <source>
        <dbReference type="SAM" id="MobiDB-lite"/>
    </source>
</evidence>
<evidence type="ECO:0000313" key="2">
    <source>
        <dbReference type="EMBL" id="OGC54712.1"/>
    </source>
</evidence>
<gene>
    <name evidence="2" type="ORF">A2797_01430</name>
</gene>
<dbReference type="EMBL" id="MEVC01000018">
    <property type="protein sequence ID" value="OGC54712.1"/>
    <property type="molecule type" value="Genomic_DNA"/>
</dbReference>
<organism evidence="2 3">
    <name type="scientific">candidate division WWE3 bacterium RIFCSPHIGHO2_01_FULL_48_15</name>
    <dbReference type="NCBI Taxonomy" id="1802619"/>
    <lineage>
        <taxon>Bacteria</taxon>
        <taxon>Katanobacteria</taxon>
    </lineage>
</organism>
<protein>
    <submittedName>
        <fullName evidence="2">Uncharacterized protein</fullName>
    </submittedName>
</protein>